<feature type="compositionally biased region" description="Acidic residues" evidence="1">
    <location>
        <begin position="139"/>
        <end position="156"/>
    </location>
</feature>
<comment type="caution">
    <text evidence="2">The sequence shown here is derived from an EMBL/GenBank/DDBJ whole genome shotgun (WGS) entry which is preliminary data.</text>
</comment>
<reference evidence="2 3" key="1">
    <citation type="submission" date="2021-05" db="EMBL/GenBank/DDBJ databases">
        <title>Genome Assembly of Synthetic Allotetraploid Brassica napus Reveals Homoeologous Exchanges between Subgenomes.</title>
        <authorList>
            <person name="Davis J.T."/>
        </authorList>
    </citation>
    <scope>NUCLEOTIDE SEQUENCE [LARGE SCALE GENOMIC DNA]</scope>
    <source>
        <strain evidence="3">cv. Da-Ae</strain>
        <tissue evidence="2">Seedling</tissue>
    </source>
</reference>
<feature type="non-terminal residue" evidence="2">
    <location>
        <position position="1"/>
    </location>
</feature>
<feature type="compositionally biased region" description="Polar residues" evidence="1">
    <location>
        <begin position="99"/>
        <end position="112"/>
    </location>
</feature>
<evidence type="ECO:0000313" key="3">
    <source>
        <dbReference type="Proteomes" id="UP000824890"/>
    </source>
</evidence>
<protein>
    <submittedName>
        <fullName evidence="2">Uncharacterized protein</fullName>
    </submittedName>
</protein>
<keyword evidence="3" id="KW-1185">Reference proteome</keyword>
<evidence type="ECO:0000313" key="2">
    <source>
        <dbReference type="EMBL" id="KAH0885012.1"/>
    </source>
</evidence>
<accession>A0ABQ7ZXP5</accession>
<dbReference type="EMBL" id="JAGKQM010000014">
    <property type="protein sequence ID" value="KAH0885012.1"/>
    <property type="molecule type" value="Genomic_DNA"/>
</dbReference>
<sequence>TMGSRGGSEDQFTWDTNYSPPDTLDLETQQVIARLAAIDEIGDQVSDGVNDGKKQGSRKKLISLVDSEDDSDVQITPPTQTRKPRRQTSFGTASRKPMFQSTLDGGSGSSAQACIAKKNKGSSTQSQKKNKNKIQEDIPYFDDELEEDELDEDENGSQDRENWQRSDVWVAFKVVENPNGDLKDVCNHCKHEDAWYSHSHGT</sequence>
<feature type="compositionally biased region" description="Polar residues" evidence="1">
    <location>
        <begin position="73"/>
        <end position="92"/>
    </location>
</feature>
<gene>
    <name evidence="2" type="ORF">HID58_061108</name>
</gene>
<feature type="region of interest" description="Disordered" evidence="1">
    <location>
        <begin position="42"/>
        <end position="164"/>
    </location>
</feature>
<proteinExistence type="predicted"/>
<name>A0ABQ7ZXP5_BRANA</name>
<dbReference type="Proteomes" id="UP000824890">
    <property type="component" value="Unassembled WGS sequence"/>
</dbReference>
<feature type="region of interest" description="Disordered" evidence="1">
    <location>
        <begin position="1"/>
        <end position="23"/>
    </location>
</feature>
<evidence type="ECO:0000256" key="1">
    <source>
        <dbReference type="SAM" id="MobiDB-lite"/>
    </source>
</evidence>
<feature type="compositionally biased region" description="Polar residues" evidence="1">
    <location>
        <begin position="10"/>
        <end position="23"/>
    </location>
</feature>
<organism evidence="2 3">
    <name type="scientific">Brassica napus</name>
    <name type="common">Rape</name>
    <dbReference type="NCBI Taxonomy" id="3708"/>
    <lineage>
        <taxon>Eukaryota</taxon>
        <taxon>Viridiplantae</taxon>
        <taxon>Streptophyta</taxon>
        <taxon>Embryophyta</taxon>
        <taxon>Tracheophyta</taxon>
        <taxon>Spermatophyta</taxon>
        <taxon>Magnoliopsida</taxon>
        <taxon>eudicotyledons</taxon>
        <taxon>Gunneridae</taxon>
        <taxon>Pentapetalae</taxon>
        <taxon>rosids</taxon>
        <taxon>malvids</taxon>
        <taxon>Brassicales</taxon>
        <taxon>Brassicaceae</taxon>
        <taxon>Brassiceae</taxon>
        <taxon>Brassica</taxon>
    </lineage>
</organism>
<feature type="non-terminal residue" evidence="2">
    <location>
        <position position="202"/>
    </location>
</feature>